<evidence type="ECO:0000259" key="1">
    <source>
        <dbReference type="PROSITE" id="PS00867"/>
    </source>
</evidence>
<dbReference type="GO" id="GO:0005524">
    <property type="term" value="F:ATP binding"/>
    <property type="evidence" value="ECO:0007669"/>
    <property type="project" value="InterPro"/>
</dbReference>
<evidence type="ECO:0000313" key="2">
    <source>
        <dbReference type="EMBL" id="RAV10152.1"/>
    </source>
</evidence>
<dbReference type="SUPFAM" id="SSF56059">
    <property type="entry name" value="Glutathione synthetase ATP-binding domain-like"/>
    <property type="match status" value="1"/>
</dbReference>
<dbReference type="Gene3D" id="3.30.470.20">
    <property type="entry name" value="ATP-grasp fold, B domain"/>
    <property type="match status" value="1"/>
</dbReference>
<keyword evidence="3" id="KW-1185">Reference proteome</keyword>
<accession>A0A329LSP0</accession>
<gene>
    <name evidence="2" type="ORF">DQG23_38385</name>
</gene>
<reference evidence="2 3" key="1">
    <citation type="journal article" date="2009" name="Int. J. Syst. Evol. Microbiol.">
        <title>Paenibacillus contaminans sp. nov., isolated from a contaminated laboratory plate.</title>
        <authorList>
            <person name="Chou J.H."/>
            <person name="Lee J.H."/>
            <person name="Lin M.C."/>
            <person name="Chang P.S."/>
            <person name="Arun A.B."/>
            <person name="Young C.C."/>
            <person name="Chen W.M."/>
        </authorList>
    </citation>
    <scope>NUCLEOTIDE SEQUENCE [LARGE SCALE GENOMIC DNA]</scope>
    <source>
        <strain evidence="2 3">CKOBP-6</strain>
    </source>
</reference>
<sequence>MDAQVAARLLADEFFALPRAGSEKFWERVYYHLQDTKVDIVFPSLHETLLEWSERSDELRRMGIHTIISDPQTIRTCQDKWLTYQHFMNNGIPVPDTSLSQSHRLVKPRFGRGGKGIVMTDDAVSMEGMISQQFVEGQEYTVDVFCDKHCNPVYIIPRKRMQVKDGKSTAGIVVNHAKIIEWAKKICAGLPFIGPVNLQCIETPDEEIKFIEINPRVAGGMALGFAASENWISLAIEHFVHNQPIEPKPVIWGLKMMRYYEEVFTVD</sequence>
<protein>
    <submittedName>
        <fullName evidence="2">Carbamoylphosphate synthase large subunit</fullName>
    </submittedName>
</protein>
<comment type="caution">
    <text evidence="2">The sequence shown here is derived from an EMBL/GenBank/DDBJ whole genome shotgun (WGS) entry which is preliminary data.</text>
</comment>
<organism evidence="2 3">
    <name type="scientific">Paenibacillus contaminans</name>
    <dbReference type="NCBI Taxonomy" id="450362"/>
    <lineage>
        <taxon>Bacteria</taxon>
        <taxon>Bacillati</taxon>
        <taxon>Bacillota</taxon>
        <taxon>Bacilli</taxon>
        <taxon>Bacillales</taxon>
        <taxon>Paenibacillaceae</taxon>
        <taxon>Paenibacillus</taxon>
    </lineage>
</organism>
<feature type="domain" description="Carbamoyl phosphate synthase ATP-binding" evidence="1">
    <location>
        <begin position="210"/>
        <end position="217"/>
    </location>
</feature>
<evidence type="ECO:0000313" key="3">
    <source>
        <dbReference type="Proteomes" id="UP000250369"/>
    </source>
</evidence>
<dbReference type="InterPro" id="IPR013815">
    <property type="entry name" value="ATP_grasp_subdomain_1"/>
</dbReference>
<dbReference type="InterPro" id="IPR005479">
    <property type="entry name" value="CPAse_ATP-bd"/>
</dbReference>
<dbReference type="OrthoDB" id="9803907at2"/>
<dbReference type="InterPro" id="IPR003806">
    <property type="entry name" value="ATP-grasp_PylC-type"/>
</dbReference>
<dbReference type="Gene3D" id="3.30.1490.20">
    <property type="entry name" value="ATP-grasp fold, A domain"/>
    <property type="match status" value="1"/>
</dbReference>
<proteinExistence type="predicted"/>
<dbReference type="AlphaFoldDB" id="A0A329LSP0"/>
<dbReference type="EMBL" id="QMFB01000045">
    <property type="protein sequence ID" value="RAV10152.1"/>
    <property type="molecule type" value="Genomic_DNA"/>
</dbReference>
<dbReference type="Gene3D" id="3.40.50.20">
    <property type="match status" value="1"/>
</dbReference>
<dbReference type="Pfam" id="PF02655">
    <property type="entry name" value="ATP-grasp_3"/>
    <property type="match status" value="1"/>
</dbReference>
<dbReference type="PROSITE" id="PS00867">
    <property type="entry name" value="CPSASE_2"/>
    <property type="match status" value="1"/>
</dbReference>
<dbReference type="Proteomes" id="UP000250369">
    <property type="component" value="Unassembled WGS sequence"/>
</dbReference>
<name>A0A329LSP0_9BACL</name>